<evidence type="ECO:0000313" key="3">
    <source>
        <dbReference type="Proteomes" id="UP000886653"/>
    </source>
</evidence>
<dbReference type="EMBL" id="MU167216">
    <property type="protein sequence ID" value="KAG0150957.1"/>
    <property type="molecule type" value="Genomic_DNA"/>
</dbReference>
<keyword evidence="1" id="KW-0472">Membrane</keyword>
<proteinExistence type="predicted"/>
<accession>A0A9P6NSS4</accession>
<evidence type="ECO:0000313" key="2">
    <source>
        <dbReference type="EMBL" id="KAG0150957.1"/>
    </source>
</evidence>
<dbReference type="Proteomes" id="UP000886653">
    <property type="component" value="Unassembled WGS sequence"/>
</dbReference>
<comment type="caution">
    <text evidence="2">The sequence shown here is derived from an EMBL/GenBank/DDBJ whole genome shotgun (WGS) entry which is preliminary data.</text>
</comment>
<sequence>MPTIKIHNRTSMTLNLALSHLCPIHFKNSVKARDTWSVHVGSVWFTFECRPDTVYNRYSASKSAQTIGLITLTGASIALVAVPLAISTLAPIAGPSTVMAHLATNSVLAAGASSEVLAVTTWFATTLAKKTIYQLATERGVKEDELEDTLKTSATVIDSLKYASLSSSLVKVSASLEDHTKNPSRGPTKEHPIAGLMTGGLLDFGSKWLNRTFECQEMEMVITNEQIPDGFPESGEGWTIIERAANKSNIQIGAHTQVRGIFIGFGDEYEFEWREKLDEARKCIGVELWDLKLDLVLS</sequence>
<name>A0A9P6NSS4_9BASI</name>
<dbReference type="OrthoDB" id="3246235at2759"/>
<keyword evidence="3" id="KW-1185">Reference proteome</keyword>
<keyword evidence="1" id="KW-0812">Transmembrane</keyword>
<feature type="transmembrane region" description="Helical" evidence="1">
    <location>
        <begin position="67"/>
        <end position="86"/>
    </location>
</feature>
<organism evidence="2 3">
    <name type="scientific">Cronartium quercuum f. sp. fusiforme G11</name>
    <dbReference type="NCBI Taxonomy" id="708437"/>
    <lineage>
        <taxon>Eukaryota</taxon>
        <taxon>Fungi</taxon>
        <taxon>Dikarya</taxon>
        <taxon>Basidiomycota</taxon>
        <taxon>Pucciniomycotina</taxon>
        <taxon>Pucciniomycetes</taxon>
        <taxon>Pucciniales</taxon>
        <taxon>Coleosporiaceae</taxon>
        <taxon>Cronartium</taxon>
    </lineage>
</organism>
<reference evidence="2" key="1">
    <citation type="submission" date="2013-11" db="EMBL/GenBank/DDBJ databases">
        <title>Genome sequence of the fusiform rust pathogen reveals effectors for host alternation and coevolution with pine.</title>
        <authorList>
            <consortium name="DOE Joint Genome Institute"/>
            <person name="Smith K."/>
            <person name="Pendleton A."/>
            <person name="Kubisiak T."/>
            <person name="Anderson C."/>
            <person name="Salamov A."/>
            <person name="Aerts A."/>
            <person name="Riley R."/>
            <person name="Clum A."/>
            <person name="Lindquist E."/>
            <person name="Ence D."/>
            <person name="Campbell M."/>
            <person name="Kronenberg Z."/>
            <person name="Feau N."/>
            <person name="Dhillon B."/>
            <person name="Hamelin R."/>
            <person name="Burleigh J."/>
            <person name="Smith J."/>
            <person name="Yandell M."/>
            <person name="Nelson C."/>
            <person name="Grigoriev I."/>
            <person name="Davis J."/>
        </authorList>
    </citation>
    <scope>NUCLEOTIDE SEQUENCE</scope>
    <source>
        <strain evidence="2">G11</strain>
    </source>
</reference>
<dbReference type="AlphaFoldDB" id="A0A9P6NSS4"/>
<gene>
    <name evidence="2" type="ORF">CROQUDRAFT_72470</name>
</gene>
<evidence type="ECO:0000256" key="1">
    <source>
        <dbReference type="SAM" id="Phobius"/>
    </source>
</evidence>
<keyword evidence="1" id="KW-1133">Transmembrane helix</keyword>
<protein>
    <submittedName>
        <fullName evidence="2">Uncharacterized protein</fullName>
    </submittedName>
</protein>